<proteinExistence type="predicted"/>
<dbReference type="EMBL" id="PSZD01000004">
    <property type="protein sequence ID" value="PPJ30433.1"/>
    <property type="molecule type" value="Genomic_DNA"/>
</dbReference>
<protein>
    <submittedName>
        <fullName evidence="6">Dihydrodipicolinate reductase</fullName>
    </submittedName>
</protein>
<dbReference type="AlphaFoldDB" id="A0A2S6AAE2"/>
<dbReference type="Pfam" id="PF19328">
    <property type="entry name" value="DAP_DH_C"/>
    <property type="match status" value="1"/>
</dbReference>
<keyword evidence="1" id="KW-0521">NADP</keyword>
<keyword evidence="2" id="KW-0560">Oxidoreductase</keyword>
<feature type="domain" description="Dihydrodipicolinate reductase N-terminal" evidence="4">
    <location>
        <begin position="39"/>
        <end position="122"/>
    </location>
</feature>
<evidence type="ECO:0000259" key="5">
    <source>
        <dbReference type="Pfam" id="PF19328"/>
    </source>
</evidence>
<feature type="region of interest" description="Disordered" evidence="3">
    <location>
        <begin position="1"/>
        <end position="25"/>
    </location>
</feature>
<dbReference type="InterPro" id="IPR045760">
    <property type="entry name" value="DAP_DH_C"/>
</dbReference>
<dbReference type="Pfam" id="PF01113">
    <property type="entry name" value="DapB_N"/>
    <property type="match status" value="1"/>
</dbReference>
<evidence type="ECO:0000313" key="7">
    <source>
        <dbReference type="Proteomes" id="UP000238356"/>
    </source>
</evidence>
<name>A0A2S6AAE2_9NOCA</name>
<gene>
    <name evidence="6" type="ORF">C5F51_07980</name>
</gene>
<organism evidence="6 7">
    <name type="scientific">Nocardia nova</name>
    <dbReference type="NCBI Taxonomy" id="37330"/>
    <lineage>
        <taxon>Bacteria</taxon>
        <taxon>Bacillati</taxon>
        <taxon>Actinomycetota</taxon>
        <taxon>Actinomycetes</taxon>
        <taxon>Mycobacteriales</taxon>
        <taxon>Nocardiaceae</taxon>
        <taxon>Nocardia</taxon>
    </lineage>
</organism>
<dbReference type="InterPro" id="IPR036291">
    <property type="entry name" value="NAD(P)-bd_dom_sf"/>
</dbReference>
<comment type="caution">
    <text evidence="6">The sequence shown here is derived from an EMBL/GenBank/DDBJ whole genome shotgun (WGS) entry which is preliminary data.</text>
</comment>
<dbReference type="GO" id="GO:0009089">
    <property type="term" value="P:lysine biosynthetic process via diaminopimelate"/>
    <property type="evidence" value="ECO:0007669"/>
    <property type="project" value="InterPro"/>
</dbReference>
<evidence type="ECO:0000256" key="3">
    <source>
        <dbReference type="SAM" id="MobiDB-lite"/>
    </source>
</evidence>
<evidence type="ECO:0000256" key="2">
    <source>
        <dbReference type="ARBA" id="ARBA00023002"/>
    </source>
</evidence>
<sequence length="390" mass="41646">MWRTRCGTARPRRSRSCGTSDGRGRPGRGAFVIRVIQWATGGVGRAAIEGVLDHPELELVGAWVHSPDKDGVDLGTLVGREPIGVTATTDAEALLALDADCVIYSPVFADTSVLRAILRSGKNAVTPLGWFYPRQRDREKFDAVCAEGGVTLHGTGIHPGGLTERLPLVVSALSGSVTGVRAEEFSDIRTYGAPDVVRHWMMFGADPEKAAGSTVAAMLAGGYSQSVWMIADELGFDLDPDIRTTHDIAVATAPIDSPIGVIEPGQVAAQRFRWEGTVDGEPVITAAVNWFMGERNFDPAWSFGPNGQRFEVEVRGDPGCVLTLSGLHAHDPAEGARRNPSIVATALNCVNAIPYVVAAEPGVRTYLDLPLPAGRAAPRLHRDRRTEVSG</sequence>
<dbReference type="Proteomes" id="UP000238356">
    <property type="component" value="Unassembled WGS sequence"/>
</dbReference>
<evidence type="ECO:0000256" key="1">
    <source>
        <dbReference type="ARBA" id="ARBA00022857"/>
    </source>
</evidence>
<keyword evidence="7" id="KW-1185">Reference proteome</keyword>
<dbReference type="GO" id="GO:0008839">
    <property type="term" value="F:4-hydroxy-tetrahydrodipicolinate reductase"/>
    <property type="evidence" value="ECO:0007669"/>
    <property type="project" value="InterPro"/>
</dbReference>
<evidence type="ECO:0000313" key="6">
    <source>
        <dbReference type="EMBL" id="PPJ30433.1"/>
    </source>
</evidence>
<reference evidence="6 7" key="1">
    <citation type="submission" date="2018-02" db="EMBL/GenBank/DDBJ databases">
        <title>8 Nocardia nova and 1 Nocardia cyriacigeorgica strain used for evolution to TMP-SMX.</title>
        <authorList>
            <person name="Mehta H."/>
            <person name="Weng J."/>
            <person name="Shamoo Y."/>
        </authorList>
    </citation>
    <scope>NUCLEOTIDE SEQUENCE [LARGE SCALE GENOMIC DNA]</scope>
    <source>
        <strain evidence="6 7">BAA2227</strain>
    </source>
</reference>
<dbReference type="Gene3D" id="3.40.50.720">
    <property type="entry name" value="NAD(P)-binding Rossmann-like Domain"/>
    <property type="match status" value="1"/>
</dbReference>
<dbReference type="SUPFAM" id="SSF51735">
    <property type="entry name" value="NAD(P)-binding Rossmann-fold domains"/>
    <property type="match status" value="1"/>
</dbReference>
<evidence type="ECO:0000259" key="4">
    <source>
        <dbReference type="Pfam" id="PF01113"/>
    </source>
</evidence>
<accession>A0A2S6AAE2</accession>
<dbReference type="CDD" id="cd24146">
    <property type="entry name" value="nat-AmDH_N_like"/>
    <property type="match status" value="1"/>
</dbReference>
<feature type="domain" description="2,4-diaminopentanoate dehydrogenase C-terminal" evidence="5">
    <location>
        <begin position="168"/>
        <end position="285"/>
    </location>
</feature>
<dbReference type="InterPro" id="IPR000846">
    <property type="entry name" value="DapB_N"/>
</dbReference>